<accession>A0ABY8Y2W0</accession>
<dbReference type="SUPFAM" id="SSF88946">
    <property type="entry name" value="Sigma2 domain of RNA polymerase sigma factors"/>
    <property type="match status" value="1"/>
</dbReference>
<evidence type="ECO:0000256" key="4">
    <source>
        <dbReference type="ARBA" id="ARBA00023163"/>
    </source>
</evidence>
<keyword evidence="2" id="KW-0805">Transcription regulation</keyword>
<evidence type="ECO:0000259" key="6">
    <source>
        <dbReference type="Pfam" id="PF08281"/>
    </source>
</evidence>
<evidence type="ECO:0000256" key="1">
    <source>
        <dbReference type="ARBA" id="ARBA00010641"/>
    </source>
</evidence>
<keyword evidence="4" id="KW-0804">Transcription</keyword>
<dbReference type="PANTHER" id="PTHR47756">
    <property type="entry name" value="BLL6612 PROTEIN-RELATED"/>
    <property type="match status" value="1"/>
</dbReference>
<dbReference type="Gene3D" id="1.10.1740.10">
    <property type="match status" value="1"/>
</dbReference>
<sequence>MTTAADAVAEAHRREWAAVLAATVRVTRDLDEAEEAVQDAYLQALTRWAADGVPERPGAWLTTVARRTALNGVRHREVLRRKLPLLVEPDTAEPPEPAGPIPDDRLRLVFTCCHPALAQEAQIALTLRLVCGVATADIAHAFLVPEPTMAARITRAKKKIAAARIPYAVPSAEDLPARVSVVLTVVHLLFSAGHTAASGDDLVRDELTGRALDLARLLRALLPADTEVAGLLALLLVHQARRATRTDGAGRLLRLEEQDRSRWDTALVAEADRLVVEALKGGPPGRFAVQAAIAALHAQAPSYAETDWAQILTLYDVLLRLWPSPVVALNRAVAVSMVDGPAAALEEIARLEGDRRLAGYRYLPATKADLLHRLGRDAEAAESYRAALALSDNAVEQEFLAARLSGA</sequence>
<gene>
    <name evidence="8" type="ORF">QP939_24840</name>
</gene>
<name>A0ABY8Y2W0_9PSEU</name>
<evidence type="ECO:0000259" key="7">
    <source>
        <dbReference type="Pfam" id="PF20239"/>
    </source>
</evidence>
<evidence type="ECO:0000256" key="3">
    <source>
        <dbReference type="ARBA" id="ARBA00023082"/>
    </source>
</evidence>
<dbReference type="Pfam" id="PF20239">
    <property type="entry name" value="DUF6596"/>
    <property type="match status" value="1"/>
</dbReference>
<dbReference type="InterPro" id="IPR013249">
    <property type="entry name" value="RNA_pol_sigma70_r4_t2"/>
</dbReference>
<proteinExistence type="inferred from homology"/>
<evidence type="ECO:0000313" key="9">
    <source>
        <dbReference type="Proteomes" id="UP001227101"/>
    </source>
</evidence>
<reference evidence="8 9" key="1">
    <citation type="submission" date="2023-06" db="EMBL/GenBank/DDBJ databases">
        <authorList>
            <person name="Oyuntsetseg B."/>
            <person name="Kim S.B."/>
        </authorList>
    </citation>
    <scope>NUCLEOTIDE SEQUENCE [LARGE SCALE GENOMIC DNA]</scope>
    <source>
        <strain evidence="8 9">2-2</strain>
    </source>
</reference>
<comment type="similarity">
    <text evidence="1">Belongs to the sigma-70 factor family. ECF subfamily.</text>
</comment>
<protein>
    <submittedName>
        <fullName evidence="8">Sigma factor</fullName>
    </submittedName>
</protein>
<keyword evidence="9" id="KW-1185">Reference proteome</keyword>
<feature type="domain" description="DUF6596" evidence="7">
    <location>
        <begin position="178"/>
        <end position="278"/>
    </location>
</feature>
<dbReference type="InterPro" id="IPR013325">
    <property type="entry name" value="RNA_pol_sigma_r2"/>
</dbReference>
<organism evidence="8 9">
    <name type="scientific">Amycolatopsis nalaikhensis</name>
    <dbReference type="NCBI Taxonomy" id="715472"/>
    <lineage>
        <taxon>Bacteria</taxon>
        <taxon>Bacillati</taxon>
        <taxon>Actinomycetota</taxon>
        <taxon>Actinomycetes</taxon>
        <taxon>Pseudonocardiales</taxon>
        <taxon>Pseudonocardiaceae</taxon>
        <taxon>Amycolatopsis</taxon>
    </lineage>
</organism>
<feature type="domain" description="RNA polymerase sigma factor 70 region 4 type 2" evidence="6">
    <location>
        <begin position="110"/>
        <end position="160"/>
    </location>
</feature>
<dbReference type="InterPro" id="IPR013324">
    <property type="entry name" value="RNA_pol_sigma_r3/r4-like"/>
</dbReference>
<evidence type="ECO:0000313" key="8">
    <source>
        <dbReference type="EMBL" id="WIV62116.1"/>
    </source>
</evidence>
<dbReference type="InterPro" id="IPR046531">
    <property type="entry name" value="DUF6596"/>
</dbReference>
<dbReference type="PANTHER" id="PTHR47756:SF2">
    <property type="entry name" value="BLL6612 PROTEIN"/>
    <property type="match status" value="1"/>
</dbReference>
<evidence type="ECO:0000259" key="5">
    <source>
        <dbReference type="Pfam" id="PF04542"/>
    </source>
</evidence>
<dbReference type="Pfam" id="PF04542">
    <property type="entry name" value="Sigma70_r2"/>
    <property type="match status" value="1"/>
</dbReference>
<dbReference type="Proteomes" id="UP001227101">
    <property type="component" value="Chromosome"/>
</dbReference>
<dbReference type="SUPFAM" id="SSF88659">
    <property type="entry name" value="Sigma3 and sigma4 domains of RNA polymerase sigma factors"/>
    <property type="match status" value="1"/>
</dbReference>
<dbReference type="Gene3D" id="1.25.40.10">
    <property type="entry name" value="Tetratricopeptide repeat domain"/>
    <property type="match status" value="1"/>
</dbReference>
<feature type="domain" description="RNA polymerase sigma-70 region 2" evidence="5">
    <location>
        <begin position="19"/>
        <end position="76"/>
    </location>
</feature>
<dbReference type="InterPro" id="IPR007627">
    <property type="entry name" value="RNA_pol_sigma70_r2"/>
</dbReference>
<evidence type="ECO:0000256" key="2">
    <source>
        <dbReference type="ARBA" id="ARBA00023015"/>
    </source>
</evidence>
<dbReference type="Pfam" id="PF08281">
    <property type="entry name" value="Sigma70_r4_2"/>
    <property type="match status" value="1"/>
</dbReference>
<dbReference type="InterPro" id="IPR011990">
    <property type="entry name" value="TPR-like_helical_dom_sf"/>
</dbReference>
<keyword evidence="3" id="KW-0731">Sigma factor</keyword>
<dbReference type="EMBL" id="CP127173">
    <property type="protein sequence ID" value="WIV62116.1"/>
    <property type="molecule type" value="Genomic_DNA"/>
</dbReference>